<feature type="domain" description="J" evidence="3">
    <location>
        <begin position="142"/>
        <end position="201"/>
    </location>
</feature>
<dbReference type="Proteomes" id="UP000541810">
    <property type="component" value="Unassembled WGS sequence"/>
</dbReference>
<evidence type="ECO:0000313" key="5">
    <source>
        <dbReference type="Proteomes" id="UP000541810"/>
    </source>
</evidence>
<dbReference type="Gene3D" id="1.10.287.110">
    <property type="entry name" value="DnaJ domain"/>
    <property type="match status" value="1"/>
</dbReference>
<organism evidence="4 5">
    <name type="scientific">Algisphaera agarilytica</name>
    <dbReference type="NCBI Taxonomy" id="1385975"/>
    <lineage>
        <taxon>Bacteria</taxon>
        <taxon>Pseudomonadati</taxon>
        <taxon>Planctomycetota</taxon>
        <taxon>Phycisphaerae</taxon>
        <taxon>Phycisphaerales</taxon>
        <taxon>Phycisphaeraceae</taxon>
        <taxon>Algisphaera</taxon>
    </lineage>
</organism>
<dbReference type="PANTHER" id="PTHR43096">
    <property type="entry name" value="DNAJ HOMOLOG 1, MITOCHONDRIAL-RELATED"/>
    <property type="match status" value="1"/>
</dbReference>
<dbReference type="InterPro" id="IPR001623">
    <property type="entry name" value="DnaJ_domain"/>
</dbReference>
<dbReference type="InterPro" id="IPR009875">
    <property type="entry name" value="PilZ_domain"/>
</dbReference>
<gene>
    <name evidence="4" type="ORF">HNQ40_003135</name>
</gene>
<sequence>MKVPREASHNDPRRRMPRHETDAVSCGLGSVLDLSGTGMRLGISGRCSIKIGQIVPVKLKTPHGSVAVAARAVWRRRTGLLGGCQIGFNFDGIKPSQAVALATIARFGFIAPDGVQQAGAGEGVESVGQSPSAIEANIIMAEYYERLGLDPEATAQDIKHAYRQLARKYHPDVAPGEDNQRKFVELREAYDLLNDHLRRAG</sequence>
<dbReference type="GO" id="GO:0035438">
    <property type="term" value="F:cyclic-di-GMP binding"/>
    <property type="evidence" value="ECO:0007669"/>
    <property type="project" value="InterPro"/>
</dbReference>
<dbReference type="EMBL" id="JACHGY010000001">
    <property type="protein sequence ID" value="MBB6431329.1"/>
    <property type="molecule type" value="Genomic_DNA"/>
</dbReference>
<evidence type="ECO:0000256" key="2">
    <source>
        <dbReference type="SAM" id="MobiDB-lite"/>
    </source>
</evidence>
<dbReference type="PANTHER" id="PTHR43096:SF52">
    <property type="entry name" value="DNAJ HOMOLOG 1, MITOCHONDRIAL-RELATED"/>
    <property type="match status" value="1"/>
</dbReference>
<reference evidence="4 5" key="1">
    <citation type="submission" date="2020-08" db="EMBL/GenBank/DDBJ databases">
        <title>Genomic Encyclopedia of Type Strains, Phase IV (KMG-IV): sequencing the most valuable type-strain genomes for metagenomic binning, comparative biology and taxonomic classification.</title>
        <authorList>
            <person name="Goeker M."/>
        </authorList>
    </citation>
    <scope>NUCLEOTIDE SEQUENCE [LARGE SCALE GENOMIC DNA]</scope>
    <source>
        <strain evidence="4 5">DSM 103725</strain>
    </source>
</reference>
<proteinExistence type="predicted"/>
<dbReference type="InterPro" id="IPR036869">
    <property type="entry name" value="J_dom_sf"/>
</dbReference>
<evidence type="ECO:0000313" key="4">
    <source>
        <dbReference type="EMBL" id="MBB6431329.1"/>
    </source>
</evidence>
<evidence type="ECO:0000256" key="1">
    <source>
        <dbReference type="ARBA" id="ARBA00023186"/>
    </source>
</evidence>
<dbReference type="Pfam" id="PF07238">
    <property type="entry name" value="PilZ"/>
    <property type="match status" value="1"/>
</dbReference>
<dbReference type="RefSeq" id="WP_184678807.1">
    <property type="nucleotide sequence ID" value="NZ_JACHGY010000001.1"/>
</dbReference>
<protein>
    <recommendedName>
        <fullName evidence="3">J domain-containing protein</fullName>
    </recommendedName>
</protein>
<dbReference type="GO" id="GO:0051082">
    <property type="term" value="F:unfolded protein binding"/>
    <property type="evidence" value="ECO:0007669"/>
    <property type="project" value="TreeGrafter"/>
</dbReference>
<comment type="caution">
    <text evidence="4">The sequence shown here is derived from an EMBL/GenBank/DDBJ whole genome shotgun (WGS) entry which is preliminary data.</text>
</comment>
<dbReference type="PROSITE" id="PS50076">
    <property type="entry name" value="DNAJ_2"/>
    <property type="match status" value="1"/>
</dbReference>
<dbReference type="SMART" id="SM00271">
    <property type="entry name" value="DnaJ"/>
    <property type="match status" value="1"/>
</dbReference>
<dbReference type="AlphaFoldDB" id="A0A7X0H8N9"/>
<dbReference type="SUPFAM" id="SSF46565">
    <property type="entry name" value="Chaperone J-domain"/>
    <property type="match status" value="1"/>
</dbReference>
<dbReference type="Pfam" id="PF00226">
    <property type="entry name" value="DnaJ"/>
    <property type="match status" value="1"/>
</dbReference>
<keyword evidence="1" id="KW-0143">Chaperone</keyword>
<dbReference type="PRINTS" id="PR00625">
    <property type="entry name" value="JDOMAIN"/>
</dbReference>
<feature type="region of interest" description="Disordered" evidence="2">
    <location>
        <begin position="1"/>
        <end position="22"/>
    </location>
</feature>
<dbReference type="GO" id="GO:0005737">
    <property type="term" value="C:cytoplasm"/>
    <property type="evidence" value="ECO:0007669"/>
    <property type="project" value="TreeGrafter"/>
</dbReference>
<dbReference type="GO" id="GO:0042026">
    <property type="term" value="P:protein refolding"/>
    <property type="evidence" value="ECO:0007669"/>
    <property type="project" value="TreeGrafter"/>
</dbReference>
<dbReference type="CDD" id="cd06257">
    <property type="entry name" value="DnaJ"/>
    <property type="match status" value="1"/>
</dbReference>
<accession>A0A7X0H8N9</accession>
<name>A0A7X0H8N9_9BACT</name>
<evidence type="ECO:0000259" key="3">
    <source>
        <dbReference type="PROSITE" id="PS50076"/>
    </source>
</evidence>
<keyword evidence="5" id="KW-1185">Reference proteome</keyword>
<dbReference type="SUPFAM" id="SSF141371">
    <property type="entry name" value="PilZ domain-like"/>
    <property type="match status" value="1"/>
</dbReference>